<dbReference type="HOGENOM" id="CLU_000384_32_5_1"/>
<dbReference type="STRING" id="936435.F8PTQ2"/>
<dbReference type="Gene3D" id="2.40.70.10">
    <property type="entry name" value="Acid Proteases"/>
    <property type="match status" value="1"/>
</dbReference>
<evidence type="ECO:0000313" key="1">
    <source>
        <dbReference type="EMBL" id="EGO01047.1"/>
    </source>
</evidence>
<dbReference type="AlphaFoldDB" id="F8PTQ2"/>
<accession>F8PTQ2</accession>
<reference evidence="2" key="1">
    <citation type="journal article" date="2011" name="Science">
        <title>The plant cell wall-decomposing machinery underlies the functional diversity of forest fungi.</title>
        <authorList>
            <person name="Eastwood D.C."/>
            <person name="Floudas D."/>
            <person name="Binder M."/>
            <person name="Majcherczyk A."/>
            <person name="Schneider P."/>
            <person name="Aerts A."/>
            <person name="Asiegbu F.O."/>
            <person name="Baker S.E."/>
            <person name="Barry K."/>
            <person name="Bendiksby M."/>
            <person name="Blumentritt M."/>
            <person name="Coutinho P.M."/>
            <person name="Cullen D."/>
            <person name="de Vries R.P."/>
            <person name="Gathman A."/>
            <person name="Goodell B."/>
            <person name="Henrissat B."/>
            <person name="Ihrmark K."/>
            <person name="Kauserud H."/>
            <person name="Kohler A."/>
            <person name="LaButti K."/>
            <person name="Lapidus A."/>
            <person name="Lavin J.L."/>
            <person name="Lee Y.-H."/>
            <person name="Lindquist E."/>
            <person name="Lilly W."/>
            <person name="Lucas S."/>
            <person name="Morin E."/>
            <person name="Murat C."/>
            <person name="Oguiza J.A."/>
            <person name="Park J."/>
            <person name="Pisabarro A.G."/>
            <person name="Riley R."/>
            <person name="Rosling A."/>
            <person name="Salamov A."/>
            <person name="Schmidt O."/>
            <person name="Schmutz J."/>
            <person name="Skrede I."/>
            <person name="Stenlid J."/>
            <person name="Wiebenga A."/>
            <person name="Xie X."/>
            <person name="Kuees U."/>
            <person name="Hibbett D.S."/>
            <person name="Hoffmeister D."/>
            <person name="Hoegberg N."/>
            <person name="Martin F."/>
            <person name="Grigoriev I.V."/>
            <person name="Watkinson S.C."/>
        </authorList>
    </citation>
    <scope>NUCLEOTIDE SEQUENCE [LARGE SCALE GENOMIC DNA]</scope>
    <source>
        <strain evidence="2">strain S7.3</strain>
    </source>
</reference>
<protein>
    <recommendedName>
        <fullName evidence="3">Peptidase A2 domain-containing protein</fullName>
    </recommendedName>
</protein>
<feature type="non-terminal residue" evidence="1">
    <location>
        <position position="1"/>
    </location>
</feature>
<name>F8PTQ2_SERL3</name>
<keyword evidence="2" id="KW-1185">Reference proteome</keyword>
<dbReference type="InterPro" id="IPR021109">
    <property type="entry name" value="Peptidase_aspartic_dom_sf"/>
</dbReference>
<dbReference type="Proteomes" id="UP000008063">
    <property type="component" value="Unassembled WGS sequence"/>
</dbReference>
<organism evidence="2">
    <name type="scientific">Serpula lacrymans var. lacrymans (strain S7.3)</name>
    <name type="common">Dry rot fungus</name>
    <dbReference type="NCBI Taxonomy" id="936435"/>
    <lineage>
        <taxon>Eukaryota</taxon>
        <taxon>Fungi</taxon>
        <taxon>Dikarya</taxon>
        <taxon>Basidiomycota</taxon>
        <taxon>Agaricomycotina</taxon>
        <taxon>Agaricomycetes</taxon>
        <taxon>Agaricomycetidae</taxon>
        <taxon>Boletales</taxon>
        <taxon>Coniophorineae</taxon>
        <taxon>Serpulaceae</taxon>
        <taxon>Serpula</taxon>
    </lineage>
</organism>
<evidence type="ECO:0000313" key="2">
    <source>
        <dbReference type="Proteomes" id="UP000008063"/>
    </source>
</evidence>
<sequence>VQAIIEMASPKKYIRGTQGNQMNVMCKLTTLDTLKSETIKALLDSGCTGSCINLQFVKDQGYKIRKILRPIPVYNADGTLNTNGAIKEFVILLMEINNHIKKISFAVTNLVTGRMFLV</sequence>
<gene>
    <name evidence="1" type="ORF">SERLA73DRAFT_50646</name>
</gene>
<dbReference type="InParanoid" id="F8PTQ2"/>
<dbReference type="EMBL" id="GL945478">
    <property type="protein sequence ID" value="EGO01047.1"/>
    <property type="molecule type" value="Genomic_DNA"/>
</dbReference>
<evidence type="ECO:0008006" key="3">
    <source>
        <dbReference type="Google" id="ProtNLM"/>
    </source>
</evidence>
<proteinExistence type="predicted"/>
<dbReference type="CDD" id="cd00303">
    <property type="entry name" value="retropepsin_like"/>
    <property type="match status" value="1"/>
</dbReference>